<evidence type="ECO:0000313" key="5">
    <source>
        <dbReference type="EMBL" id="KOS09897.1"/>
    </source>
</evidence>
<evidence type="ECO:0000256" key="1">
    <source>
        <dbReference type="ARBA" id="ARBA00023015"/>
    </source>
</evidence>
<dbReference type="Gene3D" id="1.10.260.40">
    <property type="entry name" value="lambda repressor-like DNA-binding domains"/>
    <property type="match status" value="1"/>
</dbReference>
<gene>
    <name evidence="5" type="ORF">XI38_13505</name>
</gene>
<evidence type="ECO:0000256" key="2">
    <source>
        <dbReference type="ARBA" id="ARBA00023125"/>
    </source>
</evidence>
<dbReference type="InterPro" id="IPR028082">
    <property type="entry name" value="Peripla_BP_I"/>
</dbReference>
<keyword evidence="6" id="KW-1185">Reference proteome</keyword>
<dbReference type="CDD" id="cd01392">
    <property type="entry name" value="HTH_LacI"/>
    <property type="match status" value="1"/>
</dbReference>
<dbReference type="Pfam" id="PF00356">
    <property type="entry name" value="LacI"/>
    <property type="match status" value="1"/>
</dbReference>
<dbReference type="InterPro" id="IPR046335">
    <property type="entry name" value="LacI/GalR-like_sensor"/>
</dbReference>
<dbReference type="SUPFAM" id="SSF47413">
    <property type="entry name" value="lambda repressor-like DNA-binding domains"/>
    <property type="match status" value="1"/>
</dbReference>
<dbReference type="EMBL" id="LAVO01000015">
    <property type="protein sequence ID" value="KOS09897.1"/>
    <property type="molecule type" value="Genomic_DNA"/>
</dbReference>
<reference evidence="5" key="1">
    <citation type="submission" date="2015-04" db="EMBL/GenBank/DDBJ databases">
        <title>Complete genome sequence of Microbacterium chocolatum SIT 101, a bacterium enantioselectively hydrolyzing mesomeric diesters.</title>
        <authorList>
            <person name="Li X."/>
            <person name="Xu Y."/>
        </authorList>
    </citation>
    <scope>NUCLEOTIDE SEQUENCE [LARGE SCALE GENOMIC DNA]</scope>
    <source>
        <strain evidence="5">SIT 101</strain>
    </source>
</reference>
<accession>A0A0M8MGZ1</accession>
<evidence type="ECO:0000259" key="4">
    <source>
        <dbReference type="PROSITE" id="PS50932"/>
    </source>
</evidence>
<dbReference type="SMART" id="SM00354">
    <property type="entry name" value="HTH_LACI"/>
    <property type="match status" value="1"/>
</dbReference>
<dbReference type="OrthoDB" id="9785139at2"/>
<keyword evidence="3" id="KW-0804">Transcription</keyword>
<name>A0A0M8MGZ1_9MICO</name>
<dbReference type="PATRIC" id="fig|84292.3.peg.2745"/>
<dbReference type="KEGG" id="mcw:A8L33_01260"/>
<dbReference type="GO" id="GO:0000976">
    <property type="term" value="F:transcription cis-regulatory region binding"/>
    <property type="evidence" value="ECO:0007669"/>
    <property type="project" value="TreeGrafter"/>
</dbReference>
<dbReference type="AlphaFoldDB" id="A0A0M8MGZ1"/>
<dbReference type="PANTHER" id="PTHR30146">
    <property type="entry name" value="LACI-RELATED TRANSCRIPTIONAL REPRESSOR"/>
    <property type="match status" value="1"/>
</dbReference>
<dbReference type="GO" id="GO:0003700">
    <property type="term" value="F:DNA-binding transcription factor activity"/>
    <property type="evidence" value="ECO:0007669"/>
    <property type="project" value="TreeGrafter"/>
</dbReference>
<dbReference type="PROSITE" id="PS50932">
    <property type="entry name" value="HTH_LACI_2"/>
    <property type="match status" value="1"/>
</dbReference>
<proteinExistence type="predicted"/>
<dbReference type="PROSITE" id="PS00356">
    <property type="entry name" value="HTH_LACI_1"/>
    <property type="match status" value="1"/>
</dbReference>
<evidence type="ECO:0000256" key="3">
    <source>
        <dbReference type="ARBA" id="ARBA00023163"/>
    </source>
</evidence>
<dbReference type="Gene3D" id="3.40.50.2300">
    <property type="match status" value="2"/>
</dbReference>
<sequence length="339" mass="36648">MDGPEPQRRKPSIYDVAARAGVSHMTVSRVLNEHPNIKADTRDRVRAAIAELSYTRSTIARALATNRAMRIGVLVDAPLHYGPSRTLLGFERAARARGYAVSVYSVEDEGSPVVEAGVEELLSHGADALAVVAPRASSLDGVRRTALGVPLLLFRADPDPDAVTVSVDQAAGVDLAIAHLVDIGHREILHVAGPTDWYDARSRAAAWEQNLRTRGLVVRTPLYGDWSSDSGFDLASDPAPWEGVTAAFVANDQMALGVIHGLRRRGVRVPEDVSVVGFDDVPDAGHFWPPLTTVRQDYDALGRLGVERLMDLLSRGEAARSDVVEPRLVVRRSTAALTH</sequence>
<dbReference type="SUPFAM" id="SSF53822">
    <property type="entry name" value="Periplasmic binding protein-like I"/>
    <property type="match status" value="1"/>
</dbReference>
<dbReference type="InterPro" id="IPR010982">
    <property type="entry name" value="Lambda_DNA-bd_dom_sf"/>
</dbReference>
<comment type="caution">
    <text evidence="5">The sequence shown here is derived from an EMBL/GenBank/DDBJ whole genome shotgun (WGS) entry which is preliminary data.</text>
</comment>
<keyword evidence="2" id="KW-0238">DNA-binding</keyword>
<evidence type="ECO:0000313" key="6">
    <source>
        <dbReference type="Proteomes" id="UP000037737"/>
    </source>
</evidence>
<organism evidence="5 6">
    <name type="scientific">Microbacterium aurantiacum</name>
    <dbReference type="NCBI Taxonomy" id="162393"/>
    <lineage>
        <taxon>Bacteria</taxon>
        <taxon>Bacillati</taxon>
        <taxon>Actinomycetota</taxon>
        <taxon>Actinomycetes</taxon>
        <taxon>Micrococcales</taxon>
        <taxon>Microbacteriaceae</taxon>
        <taxon>Microbacterium</taxon>
    </lineage>
</organism>
<dbReference type="CDD" id="cd01574">
    <property type="entry name" value="PBP1_LacI"/>
    <property type="match status" value="1"/>
</dbReference>
<keyword evidence="1" id="KW-0805">Transcription regulation</keyword>
<dbReference type="Pfam" id="PF13377">
    <property type="entry name" value="Peripla_BP_3"/>
    <property type="match status" value="1"/>
</dbReference>
<dbReference type="Proteomes" id="UP000037737">
    <property type="component" value="Unassembled WGS sequence"/>
</dbReference>
<dbReference type="InterPro" id="IPR000843">
    <property type="entry name" value="HTH_LacI"/>
</dbReference>
<dbReference type="PANTHER" id="PTHR30146:SF109">
    <property type="entry name" value="HTH-TYPE TRANSCRIPTIONAL REGULATOR GALS"/>
    <property type="match status" value="1"/>
</dbReference>
<protein>
    <submittedName>
        <fullName evidence="5">Transcriptional regulator</fullName>
    </submittedName>
</protein>
<feature type="domain" description="HTH lacI-type" evidence="4">
    <location>
        <begin position="11"/>
        <end position="65"/>
    </location>
</feature>